<proteinExistence type="predicted"/>
<dbReference type="Proteomes" id="UP000639772">
    <property type="component" value="Unassembled WGS sequence"/>
</dbReference>
<accession>A0A835RR37</accession>
<name>A0A835RR37_VANPL</name>
<protein>
    <submittedName>
        <fullName evidence="2">Uncharacterized protein</fullName>
    </submittedName>
</protein>
<feature type="compositionally biased region" description="Basic residues" evidence="1">
    <location>
        <begin position="17"/>
        <end position="71"/>
    </location>
</feature>
<feature type="region of interest" description="Disordered" evidence="1">
    <location>
        <begin position="1"/>
        <end position="108"/>
    </location>
</feature>
<sequence length="174" mass="20448">MEWTMRSSDGGGTANRWKPRRRSLGIQAKKKIKKKTKRRSKKKWKRKSNNKKRKKKKKTKKKAKKKEKKKDKKEEKEKNKEEVKEEEEEKKVGEKGEKKKEEEEDKEKKGIFKLANERRCKCDTIHKGCGAKPNLHAYGASMACLDRVSVLINNDDDFSMDDVRSISYCCDGPR</sequence>
<evidence type="ECO:0000313" key="2">
    <source>
        <dbReference type="EMBL" id="KAG0493246.1"/>
    </source>
</evidence>
<dbReference type="AlphaFoldDB" id="A0A835RR37"/>
<dbReference type="EMBL" id="JADCNM010000002">
    <property type="protein sequence ID" value="KAG0493246.1"/>
    <property type="molecule type" value="Genomic_DNA"/>
</dbReference>
<comment type="caution">
    <text evidence="2">The sequence shown here is derived from an EMBL/GenBank/DDBJ whole genome shotgun (WGS) entry which is preliminary data.</text>
</comment>
<feature type="compositionally biased region" description="Basic and acidic residues" evidence="1">
    <location>
        <begin position="72"/>
        <end position="108"/>
    </location>
</feature>
<organism evidence="2 3">
    <name type="scientific">Vanilla planifolia</name>
    <name type="common">Vanilla</name>
    <dbReference type="NCBI Taxonomy" id="51239"/>
    <lineage>
        <taxon>Eukaryota</taxon>
        <taxon>Viridiplantae</taxon>
        <taxon>Streptophyta</taxon>
        <taxon>Embryophyta</taxon>
        <taxon>Tracheophyta</taxon>
        <taxon>Spermatophyta</taxon>
        <taxon>Magnoliopsida</taxon>
        <taxon>Liliopsida</taxon>
        <taxon>Asparagales</taxon>
        <taxon>Orchidaceae</taxon>
        <taxon>Vanilloideae</taxon>
        <taxon>Vanilleae</taxon>
        <taxon>Vanilla</taxon>
    </lineage>
</organism>
<gene>
    <name evidence="2" type="ORF">HPP92_004240</name>
</gene>
<evidence type="ECO:0000313" key="3">
    <source>
        <dbReference type="Proteomes" id="UP000639772"/>
    </source>
</evidence>
<evidence type="ECO:0000256" key="1">
    <source>
        <dbReference type="SAM" id="MobiDB-lite"/>
    </source>
</evidence>
<reference evidence="2 3" key="1">
    <citation type="journal article" date="2020" name="Nat. Food">
        <title>A phased Vanilla planifolia genome enables genetic improvement of flavour and production.</title>
        <authorList>
            <person name="Hasing T."/>
            <person name="Tang H."/>
            <person name="Brym M."/>
            <person name="Khazi F."/>
            <person name="Huang T."/>
            <person name="Chambers A.H."/>
        </authorList>
    </citation>
    <scope>NUCLEOTIDE SEQUENCE [LARGE SCALE GENOMIC DNA]</scope>
    <source>
        <tissue evidence="2">Leaf</tissue>
    </source>
</reference>